<dbReference type="RefSeq" id="WP_073216352.1">
    <property type="nucleotide sequence ID" value="NZ_FNNS01000001.1"/>
</dbReference>
<reference evidence="2" key="1">
    <citation type="submission" date="2016-11" db="EMBL/GenBank/DDBJ databases">
        <authorList>
            <person name="Varghese N."/>
            <person name="Submissions S."/>
        </authorList>
    </citation>
    <scope>NUCLEOTIDE SEQUENCE [LARGE SCALE GENOMIC DNA]</scope>
    <source>
        <strain evidence="2">DSM 26349</strain>
    </source>
</reference>
<proteinExistence type="predicted"/>
<organism evidence="1 2">
    <name type="scientific">Aequorivita viscosa</name>
    <dbReference type="NCBI Taxonomy" id="797419"/>
    <lineage>
        <taxon>Bacteria</taxon>
        <taxon>Pseudomonadati</taxon>
        <taxon>Bacteroidota</taxon>
        <taxon>Flavobacteriia</taxon>
        <taxon>Flavobacteriales</taxon>
        <taxon>Flavobacteriaceae</taxon>
        <taxon>Aequorivita</taxon>
    </lineage>
</organism>
<dbReference type="STRING" id="797419.SAMN05216556_101167"/>
<dbReference type="AlphaFoldDB" id="A0A1M6ELF3"/>
<accession>A0A1M6ELF3</accession>
<evidence type="ECO:0008006" key="3">
    <source>
        <dbReference type="Google" id="ProtNLM"/>
    </source>
</evidence>
<gene>
    <name evidence="1" type="ORF">SAMN04487908_10696</name>
</gene>
<protein>
    <recommendedName>
        <fullName evidence="3">CHRD domain-containing protein</fullName>
    </recommendedName>
</protein>
<keyword evidence="2" id="KW-1185">Reference proteome</keyword>
<dbReference type="Proteomes" id="UP000184172">
    <property type="component" value="Unassembled WGS sequence"/>
</dbReference>
<evidence type="ECO:0000313" key="1">
    <source>
        <dbReference type="EMBL" id="SHI86236.1"/>
    </source>
</evidence>
<evidence type="ECO:0000313" key="2">
    <source>
        <dbReference type="Proteomes" id="UP000184172"/>
    </source>
</evidence>
<sequence>MLRYTLTIKNKNVYEKVKLILLSMVVLIGFASCSSDDDNGPKIQKYTATLNQSNNLGVAGIASISVENNGISTCPPASADTDGDGIVTILEGAPFYGGVLLSLENFPTADANGNLTYTKTFMLGGGDVLTPAELGTLENRAIVLHGLNNDGEYVATIPVACEKIVKL</sequence>
<dbReference type="OrthoDB" id="2991218at2"/>
<dbReference type="PROSITE" id="PS51257">
    <property type="entry name" value="PROKAR_LIPOPROTEIN"/>
    <property type="match status" value="1"/>
</dbReference>
<dbReference type="EMBL" id="FQYV01000006">
    <property type="protein sequence ID" value="SHI86236.1"/>
    <property type="molecule type" value="Genomic_DNA"/>
</dbReference>
<name>A0A1M6ELF3_9FLAO</name>